<evidence type="ECO:0000313" key="2">
    <source>
        <dbReference type="Proteomes" id="UP001163798"/>
    </source>
</evidence>
<dbReference type="EMBL" id="MU794241">
    <property type="protein sequence ID" value="KAJ3779773.1"/>
    <property type="molecule type" value="Genomic_DNA"/>
</dbReference>
<organism evidence="1 2">
    <name type="scientific">Lentinula aff. detonsa</name>
    <dbReference type="NCBI Taxonomy" id="2804958"/>
    <lineage>
        <taxon>Eukaryota</taxon>
        <taxon>Fungi</taxon>
        <taxon>Dikarya</taxon>
        <taxon>Basidiomycota</taxon>
        <taxon>Agaricomycotina</taxon>
        <taxon>Agaricomycetes</taxon>
        <taxon>Agaricomycetidae</taxon>
        <taxon>Agaricales</taxon>
        <taxon>Marasmiineae</taxon>
        <taxon>Omphalotaceae</taxon>
        <taxon>Lentinula</taxon>
    </lineage>
</organism>
<protein>
    <submittedName>
        <fullName evidence="1">Uncharacterized protein</fullName>
    </submittedName>
</protein>
<sequence length="172" mass="19146">MMRFDLLPSAVREHKPTMAVIKNKINKELTNNRAAAKALLLKSLGDFSPGINEFSGPYIPIVKLTNMLLSEICGASSKLTVTLPRVARVAFLRNQYVCDATIAANGGKVGSGFWDNVDTALRVVRETHKEDSIKITQVFTRILMEDRATYNDFESDENLDRLAEVLESDVEV</sequence>
<comment type="caution">
    <text evidence="1">The sequence shown here is derived from an EMBL/GenBank/DDBJ whole genome shotgun (WGS) entry which is preliminary data.</text>
</comment>
<dbReference type="Proteomes" id="UP001163798">
    <property type="component" value="Unassembled WGS sequence"/>
</dbReference>
<reference evidence="1" key="1">
    <citation type="submission" date="2022-08" db="EMBL/GenBank/DDBJ databases">
        <authorList>
            <consortium name="DOE Joint Genome Institute"/>
            <person name="Min B."/>
            <person name="Riley R."/>
            <person name="Sierra-Patev S."/>
            <person name="Naranjo-Ortiz M."/>
            <person name="Looney B."/>
            <person name="Konkel Z."/>
            <person name="Slot J.C."/>
            <person name="Sakamoto Y."/>
            <person name="Steenwyk J.L."/>
            <person name="Rokas A."/>
            <person name="Carro J."/>
            <person name="Camarero S."/>
            <person name="Ferreira P."/>
            <person name="Molpeceres G."/>
            <person name="Ruiz-Duenas F.J."/>
            <person name="Serrano A."/>
            <person name="Henrissat B."/>
            <person name="Drula E."/>
            <person name="Hughes K.W."/>
            <person name="Mata J.L."/>
            <person name="Ishikawa N.K."/>
            <person name="Vargas-Isla R."/>
            <person name="Ushijima S."/>
            <person name="Smith C.A."/>
            <person name="Ahrendt S."/>
            <person name="Andreopoulos W."/>
            <person name="He G."/>
            <person name="Labutti K."/>
            <person name="Lipzen A."/>
            <person name="Ng V."/>
            <person name="Sandor L."/>
            <person name="Barry K."/>
            <person name="Martinez A.T."/>
            <person name="Xiao Y."/>
            <person name="Gibbons J.G."/>
            <person name="Terashima K."/>
            <person name="Hibbett D.S."/>
            <person name="Grigoriev I.V."/>
        </authorList>
    </citation>
    <scope>NUCLEOTIDE SEQUENCE</scope>
    <source>
        <strain evidence="1">TFB10291</strain>
    </source>
</reference>
<name>A0AA38KB79_9AGAR</name>
<proteinExistence type="predicted"/>
<gene>
    <name evidence="1" type="ORF">GGU10DRAFT_197198</name>
</gene>
<evidence type="ECO:0000313" key="1">
    <source>
        <dbReference type="EMBL" id="KAJ3779773.1"/>
    </source>
</evidence>
<dbReference type="AlphaFoldDB" id="A0AA38KB79"/>
<accession>A0AA38KB79</accession>
<keyword evidence="2" id="KW-1185">Reference proteome</keyword>